<dbReference type="PANTHER" id="PTHR43289:SF34">
    <property type="entry name" value="SERINE_THREONINE-PROTEIN KINASE YBDM-RELATED"/>
    <property type="match status" value="1"/>
</dbReference>
<comment type="caution">
    <text evidence="9">The sequence shown here is derived from an EMBL/GenBank/DDBJ whole genome shotgun (WGS) entry which is preliminary data.</text>
</comment>
<proteinExistence type="predicted"/>
<sequence length="550" mass="56734">MVGLGREAGDEIGGYVVRKQLGRGGSGAVYLVEDGGGQLAALKLVDAASDPVAGERLGREVRALQSLRHPAVPRVLDAEVDGDETFVVSEYIPGLSLFDHVQKHGPLAGADLADLAERIASALEAAHAAGVVHRDVTPSNVMMGPAGPVLIDFGLAHREEDARLTRDGLVSGTAGYVAPEVIDGAEPGPIADRWSWAATVAYAMTGDAPFGSGTGAISRTLDAKVDLPDVPGAPALKAALSRDIGGRPTPAEVVAALRGATEVLGARTPEPTLVAPVAGTAVMPLSQQDQWEGDGASGSDESEWPGDEGDAHDEHGLDDEAFDDDEYDGQDEYDEDDGRPVGPWDALDAGLVPKPASGRPLMLGAWALAIAAASALAPFIVFLVLVGAAIVARGVHRRAASLAAGRARRGMRKGDAVVQTIGMPWHLLRGAVEVLPSVLLAAVIGFGIGAFVWWLVSSALIASATPAGQVWGHAGAVGLGMLAAAATMWVGPWSEGTRDGARRLAYGLAPTRGLAVAWVVVAVVLLGVVTVAVYTQADPWWWPMPQGPGQ</sequence>
<dbReference type="InterPro" id="IPR017441">
    <property type="entry name" value="Protein_kinase_ATP_BS"/>
</dbReference>
<evidence type="ECO:0000256" key="7">
    <source>
        <dbReference type="SAM" id="Phobius"/>
    </source>
</evidence>
<evidence type="ECO:0000256" key="4">
    <source>
        <dbReference type="ARBA" id="ARBA00022840"/>
    </source>
</evidence>
<keyword evidence="4 5" id="KW-0067">ATP-binding</keyword>
<dbReference type="GO" id="GO:0016301">
    <property type="term" value="F:kinase activity"/>
    <property type="evidence" value="ECO:0007669"/>
    <property type="project" value="UniProtKB-KW"/>
</dbReference>
<keyword evidence="2 5" id="KW-0547">Nucleotide-binding</keyword>
<evidence type="ECO:0000256" key="3">
    <source>
        <dbReference type="ARBA" id="ARBA00022777"/>
    </source>
</evidence>
<protein>
    <submittedName>
        <fullName evidence="9">Protein kinase</fullName>
    </submittedName>
</protein>
<dbReference type="Proteomes" id="UP001172738">
    <property type="component" value="Unassembled WGS sequence"/>
</dbReference>
<accession>A0ABT8FYI4</accession>
<dbReference type="PANTHER" id="PTHR43289">
    <property type="entry name" value="MITOGEN-ACTIVATED PROTEIN KINASE KINASE KINASE 20-RELATED"/>
    <property type="match status" value="1"/>
</dbReference>
<feature type="binding site" evidence="5">
    <location>
        <position position="43"/>
    </location>
    <ligand>
        <name>ATP</name>
        <dbReference type="ChEBI" id="CHEBI:30616"/>
    </ligand>
</feature>
<feature type="transmembrane region" description="Helical" evidence="7">
    <location>
        <begin position="363"/>
        <end position="392"/>
    </location>
</feature>
<dbReference type="SUPFAM" id="SSF56112">
    <property type="entry name" value="Protein kinase-like (PK-like)"/>
    <property type="match status" value="1"/>
</dbReference>
<dbReference type="InterPro" id="IPR008266">
    <property type="entry name" value="Tyr_kinase_AS"/>
</dbReference>
<keyword evidence="1" id="KW-0808">Transferase</keyword>
<feature type="transmembrane region" description="Helical" evidence="7">
    <location>
        <begin position="514"/>
        <end position="534"/>
    </location>
</feature>
<keyword evidence="3 9" id="KW-0418">Kinase</keyword>
<evidence type="ECO:0000256" key="6">
    <source>
        <dbReference type="SAM" id="MobiDB-lite"/>
    </source>
</evidence>
<gene>
    <name evidence="9" type="ORF">QQX04_03010</name>
</gene>
<keyword evidence="7" id="KW-1133">Transmembrane helix</keyword>
<feature type="region of interest" description="Disordered" evidence="6">
    <location>
        <begin position="289"/>
        <end position="346"/>
    </location>
</feature>
<dbReference type="Pfam" id="PF00069">
    <property type="entry name" value="Pkinase"/>
    <property type="match status" value="1"/>
</dbReference>
<dbReference type="RefSeq" id="WP_301126162.1">
    <property type="nucleotide sequence ID" value="NZ_JAUHPV010000002.1"/>
</dbReference>
<dbReference type="InterPro" id="IPR011009">
    <property type="entry name" value="Kinase-like_dom_sf"/>
</dbReference>
<evidence type="ECO:0000313" key="10">
    <source>
        <dbReference type="Proteomes" id="UP001172738"/>
    </source>
</evidence>
<feature type="transmembrane region" description="Helical" evidence="7">
    <location>
        <begin position="470"/>
        <end position="493"/>
    </location>
</feature>
<feature type="domain" description="Protein kinase" evidence="8">
    <location>
        <begin position="15"/>
        <end position="264"/>
    </location>
</feature>
<dbReference type="EMBL" id="JAUHPV010000002">
    <property type="protein sequence ID" value="MDN4471960.1"/>
    <property type="molecule type" value="Genomic_DNA"/>
</dbReference>
<dbReference type="PROSITE" id="PS00107">
    <property type="entry name" value="PROTEIN_KINASE_ATP"/>
    <property type="match status" value="1"/>
</dbReference>
<reference evidence="9" key="1">
    <citation type="submission" date="2023-06" db="EMBL/GenBank/DDBJ databases">
        <title>SYSU T00b26.</title>
        <authorList>
            <person name="Gao L."/>
            <person name="Fang B.-Z."/>
            <person name="Li W.-J."/>
        </authorList>
    </citation>
    <scope>NUCLEOTIDE SEQUENCE</scope>
    <source>
        <strain evidence="9">SYSU T00b26</strain>
    </source>
</reference>
<evidence type="ECO:0000313" key="9">
    <source>
        <dbReference type="EMBL" id="MDN4471960.1"/>
    </source>
</evidence>
<dbReference type="InterPro" id="IPR000719">
    <property type="entry name" value="Prot_kinase_dom"/>
</dbReference>
<feature type="compositionally biased region" description="Acidic residues" evidence="6">
    <location>
        <begin position="300"/>
        <end position="337"/>
    </location>
</feature>
<evidence type="ECO:0000256" key="2">
    <source>
        <dbReference type="ARBA" id="ARBA00022741"/>
    </source>
</evidence>
<evidence type="ECO:0000256" key="5">
    <source>
        <dbReference type="PROSITE-ProRule" id="PRU10141"/>
    </source>
</evidence>
<keyword evidence="10" id="KW-1185">Reference proteome</keyword>
<keyword evidence="7" id="KW-0812">Transmembrane</keyword>
<organism evidence="9 10">
    <name type="scientific">Demequina zhanjiangensis</name>
    <dbReference type="NCBI Taxonomy" id="3051659"/>
    <lineage>
        <taxon>Bacteria</taxon>
        <taxon>Bacillati</taxon>
        <taxon>Actinomycetota</taxon>
        <taxon>Actinomycetes</taxon>
        <taxon>Micrococcales</taxon>
        <taxon>Demequinaceae</taxon>
        <taxon>Demequina</taxon>
    </lineage>
</organism>
<dbReference type="Gene3D" id="1.10.510.10">
    <property type="entry name" value="Transferase(Phosphotransferase) domain 1"/>
    <property type="match status" value="1"/>
</dbReference>
<dbReference type="CDD" id="cd14014">
    <property type="entry name" value="STKc_PknB_like"/>
    <property type="match status" value="1"/>
</dbReference>
<name>A0ABT8FYI4_9MICO</name>
<feature type="transmembrane region" description="Helical" evidence="7">
    <location>
        <begin position="438"/>
        <end position="464"/>
    </location>
</feature>
<evidence type="ECO:0000256" key="1">
    <source>
        <dbReference type="ARBA" id="ARBA00022679"/>
    </source>
</evidence>
<dbReference type="PROSITE" id="PS50011">
    <property type="entry name" value="PROTEIN_KINASE_DOM"/>
    <property type="match status" value="1"/>
</dbReference>
<dbReference type="PROSITE" id="PS00109">
    <property type="entry name" value="PROTEIN_KINASE_TYR"/>
    <property type="match status" value="1"/>
</dbReference>
<keyword evidence="7" id="KW-0472">Membrane</keyword>
<evidence type="ECO:0000259" key="8">
    <source>
        <dbReference type="PROSITE" id="PS50011"/>
    </source>
</evidence>